<dbReference type="AlphaFoldDB" id="A0AAP1WE00"/>
<reference evidence="2" key="1">
    <citation type="submission" date="2020-09" db="EMBL/GenBank/DDBJ databases">
        <title>Emerging polyconal dissemination of OXA-244-producing E. coli in France.</title>
        <authorList>
            <person name="Emeraud C."/>
            <person name="Girlich D."/>
            <person name="Bonnin R.A."/>
            <person name="Jousset A.B."/>
            <person name="Naas T."/>
            <person name="Dortet L."/>
        </authorList>
    </citation>
    <scope>NUCLEOTIDE SEQUENCE</scope>
    <source>
        <strain evidence="2">225E3</strain>
    </source>
</reference>
<gene>
    <name evidence="2" type="ORF">IH772_25615</name>
</gene>
<evidence type="ECO:0000259" key="1">
    <source>
        <dbReference type="PROSITE" id="PS51688"/>
    </source>
</evidence>
<dbReference type="InterPro" id="IPR009093">
    <property type="entry name" value="P22_tailspike_N"/>
</dbReference>
<dbReference type="InterPro" id="IPR036730">
    <property type="entry name" value="P22_tailspike_N_sf"/>
</dbReference>
<comment type="caution">
    <text evidence="2">The sequence shown here is derived from an EMBL/GenBank/DDBJ whole genome shotgun (WGS) entry which is preliminary data.</text>
</comment>
<dbReference type="Gene3D" id="2.170.14.10">
    <property type="entry name" value="Phage P22 tailspike-like, N-terminal domain"/>
    <property type="match status" value="1"/>
</dbReference>
<evidence type="ECO:0000313" key="3">
    <source>
        <dbReference type="Proteomes" id="UP000640866"/>
    </source>
</evidence>
<evidence type="ECO:0000313" key="2">
    <source>
        <dbReference type="EMBL" id="MBE0980587.1"/>
    </source>
</evidence>
<proteinExistence type="predicted"/>
<dbReference type="Proteomes" id="UP000640866">
    <property type="component" value="Unassembled WGS sequence"/>
</dbReference>
<dbReference type="PROSITE" id="PS51688">
    <property type="entry name" value="ICA"/>
    <property type="match status" value="1"/>
</dbReference>
<dbReference type="Pfam" id="PF09008">
    <property type="entry name" value="Head_binding"/>
    <property type="match status" value="1"/>
</dbReference>
<dbReference type="InterPro" id="IPR030392">
    <property type="entry name" value="S74_ICA"/>
</dbReference>
<accession>A0AAP1WE00</accession>
<dbReference type="SUPFAM" id="SSF51327">
    <property type="entry name" value="Head-binding domain of phage P22 tailspike protein"/>
    <property type="match status" value="1"/>
</dbReference>
<name>A0AAP1WE00_ECOLX</name>
<sequence length="601" mass="64591">MTDIIPNIIVSMPNQLFTMSRTFKSVSNGSIYIGKPDTDPTNPDNQVDVYFENENGKYIKVSQPIKISQAGQPVLNGQFGKFATIKNHSMAIFDAYGSQQHYFPNVMKYAPDQLRQELTNFSGENSPGYADPSNTVWGIDAFSSNEYAKNNAFFGVGAGSSIIGNESDEAVGAENTGIGRRAGASLTTGQRNVLLGHEAGALLTTGSCNIFIYAQSSSYANYKTGSYNVVVGYNAGKLLTSGERNVSVGTDAGSRTTTGRDNVAVGQAAMQNNSTGGGNTYIGAFSGAETGTGGNNLAAGRSALFRNVDGSGNVALGREASLGLSSYGESPNNIVAIGYQAAWSQNGLNGVVFCGMQAGYKATKMNDSVLIGRASGFNLTTGSDNVFVGAASGDSETTGTQLVYLGHQAGRFLIDGTPAKEKLNCVALGCRARVGGDHEIQLGNSSQTVYVYGTVQTRSDERDKADKRIIDGELAVSFVRGIIPYFYKWDFRDDYIEEYNVKIGDDSNGNPIFETRIHQHEKDGSRKRKREHAGYLAQQVKELLDRLGIDCGIYQDHLVNNGCDVKTIAYEQVIPFVTKAIDVAFSRIEGLEQRLNKLENL</sequence>
<dbReference type="RefSeq" id="WP_021572783.1">
    <property type="nucleotide sequence ID" value="NZ_CABVXB010000019.1"/>
</dbReference>
<protein>
    <submittedName>
        <fullName evidence="2">Tail fiber domain-containing protein</fullName>
    </submittedName>
</protein>
<dbReference type="EMBL" id="JACZOI010000196">
    <property type="protein sequence ID" value="MBE0980587.1"/>
    <property type="molecule type" value="Genomic_DNA"/>
</dbReference>
<organism evidence="2 3">
    <name type="scientific">Escherichia coli</name>
    <dbReference type="NCBI Taxonomy" id="562"/>
    <lineage>
        <taxon>Bacteria</taxon>
        <taxon>Pseudomonadati</taxon>
        <taxon>Pseudomonadota</taxon>
        <taxon>Gammaproteobacteria</taxon>
        <taxon>Enterobacterales</taxon>
        <taxon>Enterobacteriaceae</taxon>
        <taxon>Escherichia</taxon>
    </lineage>
</organism>
<feature type="domain" description="Peptidase S74" evidence="1">
    <location>
        <begin position="459"/>
        <end position="595"/>
    </location>
</feature>